<dbReference type="Proteomes" id="UP000632498">
    <property type="component" value="Unassembled WGS sequence"/>
</dbReference>
<keyword evidence="4" id="KW-1185">Reference proteome</keyword>
<keyword evidence="3" id="KW-0489">Methyltransferase</keyword>
<evidence type="ECO:0000313" key="3">
    <source>
        <dbReference type="EMBL" id="GGF52894.1"/>
    </source>
</evidence>
<dbReference type="PANTHER" id="PTHR43861">
    <property type="entry name" value="TRANS-ACONITATE 2-METHYLTRANSFERASE-RELATED"/>
    <property type="match status" value="1"/>
</dbReference>
<feature type="domain" description="Methyltransferase type 12" evidence="2">
    <location>
        <begin position="143"/>
        <end position="233"/>
    </location>
</feature>
<dbReference type="Gene3D" id="3.40.50.150">
    <property type="entry name" value="Vaccinia Virus protein VP39"/>
    <property type="match status" value="1"/>
</dbReference>
<dbReference type="RefSeq" id="WP_188660398.1">
    <property type="nucleotide sequence ID" value="NZ_BMHV01000002.1"/>
</dbReference>
<dbReference type="PROSITE" id="PS50005">
    <property type="entry name" value="TPR"/>
    <property type="match status" value="1"/>
</dbReference>
<dbReference type="PANTHER" id="PTHR43861:SF1">
    <property type="entry name" value="TRANS-ACONITATE 2-METHYLTRANSFERASE"/>
    <property type="match status" value="1"/>
</dbReference>
<dbReference type="GO" id="GO:0032259">
    <property type="term" value="P:methylation"/>
    <property type="evidence" value="ECO:0007669"/>
    <property type="project" value="UniProtKB-KW"/>
</dbReference>
<dbReference type="InterPro" id="IPR029063">
    <property type="entry name" value="SAM-dependent_MTases_sf"/>
</dbReference>
<keyword evidence="3" id="KW-0808">Transferase</keyword>
<dbReference type="Pfam" id="PF08242">
    <property type="entry name" value="Methyltransf_12"/>
    <property type="match status" value="1"/>
</dbReference>
<dbReference type="EMBL" id="BMHV01000002">
    <property type="protein sequence ID" value="GGF52894.1"/>
    <property type="molecule type" value="Genomic_DNA"/>
</dbReference>
<accession>A0A917F4Y7</accession>
<dbReference type="InterPro" id="IPR019734">
    <property type="entry name" value="TPR_rpt"/>
</dbReference>
<reference evidence="3" key="1">
    <citation type="journal article" date="2014" name="Int. J. Syst. Evol. Microbiol.">
        <title>Complete genome sequence of Corynebacterium casei LMG S-19264T (=DSM 44701T), isolated from a smear-ripened cheese.</title>
        <authorList>
            <consortium name="US DOE Joint Genome Institute (JGI-PGF)"/>
            <person name="Walter F."/>
            <person name="Albersmeier A."/>
            <person name="Kalinowski J."/>
            <person name="Ruckert C."/>
        </authorList>
    </citation>
    <scope>NUCLEOTIDE SEQUENCE</scope>
    <source>
        <strain evidence="3">CGMCC 1.15254</strain>
    </source>
</reference>
<name>A0A917F4Y7_9PROT</name>
<dbReference type="Gene3D" id="1.25.40.10">
    <property type="entry name" value="Tetratricopeptide repeat domain"/>
    <property type="match status" value="1"/>
</dbReference>
<organism evidence="3 4">
    <name type="scientific">Terasakiella brassicae</name>
    <dbReference type="NCBI Taxonomy" id="1634917"/>
    <lineage>
        <taxon>Bacteria</taxon>
        <taxon>Pseudomonadati</taxon>
        <taxon>Pseudomonadota</taxon>
        <taxon>Alphaproteobacteria</taxon>
        <taxon>Rhodospirillales</taxon>
        <taxon>Terasakiellaceae</taxon>
        <taxon>Terasakiella</taxon>
    </lineage>
</organism>
<proteinExistence type="predicted"/>
<dbReference type="InterPro" id="IPR011990">
    <property type="entry name" value="TPR-like_helical_dom_sf"/>
</dbReference>
<dbReference type="AlphaFoldDB" id="A0A917F4Y7"/>
<feature type="repeat" description="TPR" evidence="1">
    <location>
        <begin position="40"/>
        <end position="73"/>
    </location>
</feature>
<dbReference type="SUPFAM" id="SSF48452">
    <property type="entry name" value="TPR-like"/>
    <property type="match status" value="1"/>
</dbReference>
<evidence type="ECO:0000259" key="2">
    <source>
        <dbReference type="Pfam" id="PF08242"/>
    </source>
</evidence>
<protein>
    <submittedName>
        <fullName evidence="3">Methyltransferase</fullName>
    </submittedName>
</protein>
<keyword evidence="1" id="KW-0802">TPR repeat</keyword>
<dbReference type="SMART" id="SM00028">
    <property type="entry name" value="TPR"/>
    <property type="match status" value="2"/>
</dbReference>
<comment type="caution">
    <text evidence="3">The sequence shown here is derived from an EMBL/GenBank/DDBJ whole genome shotgun (WGS) entry which is preliminary data.</text>
</comment>
<gene>
    <name evidence="3" type="ORF">GCM10011332_02700</name>
</gene>
<reference evidence="3" key="2">
    <citation type="submission" date="2020-09" db="EMBL/GenBank/DDBJ databases">
        <authorList>
            <person name="Sun Q."/>
            <person name="Zhou Y."/>
        </authorList>
    </citation>
    <scope>NUCLEOTIDE SEQUENCE</scope>
    <source>
        <strain evidence="3">CGMCC 1.15254</strain>
    </source>
</reference>
<dbReference type="Pfam" id="PF13432">
    <property type="entry name" value="TPR_16"/>
    <property type="match status" value="1"/>
</dbReference>
<evidence type="ECO:0000313" key="4">
    <source>
        <dbReference type="Proteomes" id="UP000632498"/>
    </source>
</evidence>
<dbReference type="GO" id="GO:0008168">
    <property type="term" value="F:methyltransferase activity"/>
    <property type="evidence" value="ECO:0007669"/>
    <property type="project" value="UniProtKB-KW"/>
</dbReference>
<sequence length="328" mass="36739">MSRHSAFMRLDFALGMLEEGDLDAAIEAALAAIDALPNEAQFHFVLGELYEKTKAPEKAIAAYQQALILQDQDHLGAGVRLSLLGAGEQMQRLPADYVEALFDDYAPRFEKNLLKHLSYQAPEQVFNLLFTHLAKMPRKPHVLDLGCGTGLAGQHIHPIAGRLEGIDLSKKMLKQAEKKKIYNRLQQGDILAEVSENAPRFDLVIACDVFNYLGDLSAVFQRTVQRLRPGGFLAFSVESSGFDPACESFNLNHTQRFIHNRQTVRNWLSASGFHIIEERFVPIRTENGEPVEGHLVLARLKTQLSTKLSPFPVEETETARQHIAIEPM</sequence>
<dbReference type="InterPro" id="IPR013217">
    <property type="entry name" value="Methyltransf_12"/>
</dbReference>
<dbReference type="SUPFAM" id="SSF53335">
    <property type="entry name" value="S-adenosyl-L-methionine-dependent methyltransferases"/>
    <property type="match status" value="1"/>
</dbReference>
<dbReference type="CDD" id="cd02440">
    <property type="entry name" value="AdoMet_MTases"/>
    <property type="match status" value="1"/>
</dbReference>
<evidence type="ECO:0000256" key="1">
    <source>
        <dbReference type="PROSITE-ProRule" id="PRU00339"/>
    </source>
</evidence>